<dbReference type="InterPro" id="IPR055270">
    <property type="entry name" value="Glyco_tran_10_C"/>
</dbReference>
<evidence type="ECO:0000256" key="10">
    <source>
        <dbReference type="ARBA" id="ARBA00023034"/>
    </source>
</evidence>
<evidence type="ECO:0000256" key="6">
    <source>
        <dbReference type="ARBA" id="ARBA00022679"/>
    </source>
</evidence>
<evidence type="ECO:0000256" key="1">
    <source>
        <dbReference type="ARBA" id="ARBA00004922"/>
    </source>
</evidence>
<evidence type="ECO:0000256" key="24">
    <source>
        <dbReference type="RuleBase" id="RU003832"/>
    </source>
</evidence>
<feature type="domain" description="Fucosyltransferase C-terminal" evidence="25">
    <location>
        <begin position="165"/>
        <end position="338"/>
    </location>
</feature>
<dbReference type="InterPro" id="IPR031481">
    <property type="entry name" value="Glyco_tran_10_N"/>
</dbReference>
<dbReference type="EC" id="2.4.1.-" evidence="24"/>
<evidence type="ECO:0000256" key="15">
    <source>
        <dbReference type="ARBA" id="ARBA00029329"/>
    </source>
</evidence>
<dbReference type="GO" id="GO:0006629">
    <property type="term" value="P:lipid metabolic process"/>
    <property type="evidence" value="ECO:0007669"/>
    <property type="project" value="UniProtKB-KW"/>
</dbReference>
<sequence>MKFRRVHVLLPVFLLIFLVVYDLYFKQYSNKFIPPPPFVRKVNSKQTIVLVWSEIFGQHHELQSCAALFNFSDCQITTDRKVYSKAHGLLIHHRDIRNDLSNLPSMVRPPFQKWVWMNFESPSNSQRIPGINNLFNLTMNYRLDANISIHETVVPKQEDDLYIIPKKSQLVCWIVSNWNPAHERVKFYNLLKEHINITVFGRVTKYLTNQEYVSTVSSCKFYLSFENSKHKDYITEKLYKPLDLGTVPVVLGPPREQYENIVPGDAFIHVEDFLSPKELASCLHFLDENETEYHRYFECKRHFKVKYVNFPIEHACRACDYLKKHSDEYSSFDNLNQWYWG</sequence>
<comment type="catalytic activity">
    <reaction evidence="17">
        <text>an alpha-Neu5Ac-(2-&gt;3)-beta-D-Gal-(1-&gt;4)-beta-D-GlcNAc-(1-&gt;3)-beta-D-Gal-(1-&gt;4)-beta-D-GlcNAc derivative + GDP-beta-L-fucose = an alpha-Neu5Ac-(2-&gt;3)-beta-D-Gal-(1-&gt;4)-beta-D-GlcNAc-(1-&gt;3)-beta-D-Gal-(1-&gt;4)-[alpha-L-Fuc-(1-&gt;3)]-beta-D-GlcNAc derivative + GDP + H(+)</text>
        <dbReference type="Rhea" id="RHEA:68044"/>
        <dbReference type="ChEBI" id="CHEBI:15378"/>
        <dbReference type="ChEBI" id="CHEBI:57273"/>
        <dbReference type="ChEBI" id="CHEBI:58189"/>
        <dbReference type="ChEBI" id="CHEBI:145343"/>
        <dbReference type="ChEBI" id="CHEBI:176900"/>
    </reaction>
    <physiologicalReaction direction="left-to-right" evidence="17">
        <dbReference type="Rhea" id="RHEA:68045"/>
    </physiologicalReaction>
</comment>
<dbReference type="FunFam" id="3.40.50.11660:FF:000001">
    <property type="entry name" value="alpha-(1,3)-fucosyltransferase 9"/>
    <property type="match status" value="1"/>
</dbReference>
<evidence type="ECO:0000256" key="5">
    <source>
        <dbReference type="ARBA" id="ARBA00022676"/>
    </source>
</evidence>
<comment type="subunit">
    <text evidence="4">Homodimer.</text>
</comment>
<comment type="pathway">
    <text evidence="2">Glycolipid biosynthesis.</text>
</comment>
<keyword evidence="13" id="KW-1015">Disulfide bond</keyword>
<evidence type="ECO:0000256" key="21">
    <source>
        <dbReference type="ARBA" id="ARBA00037848"/>
    </source>
</evidence>
<evidence type="ECO:0000313" key="27">
    <source>
        <dbReference type="Ensembl" id="ENSPKIP00000034621.1"/>
    </source>
</evidence>
<evidence type="ECO:0000256" key="18">
    <source>
        <dbReference type="ARBA" id="ARBA00036295"/>
    </source>
</evidence>
<feature type="domain" description="Fucosyltransferase N-terminal" evidence="26">
    <location>
        <begin position="45"/>
        <end position="149"/>
    </location>
</feature>
<keyword evidence="9" id="KW-1133">Transmembrane helix</keyword>
<keyword evidence="7 24" id="KW-0812">Transmembrane</keyword>
<dbReference type="Ensembl" id="ENSPKIT00000015538.1">
    <property type="protein sequence ID" value="ENSPKIP00000034621.1"/>
    <property type="gene ID" value="ENSPKIG00000013886.1"/>
</dbReference>
<evidence type="ECO:0000256" key="4">
    <source>
        <dbReference type="ARBA" id="ARBA00011738"/>
    </source>
</evidence>
<comment type="catalytic activity">
    <reaction evidence="18">
        <text>alpha-N-glycoloylneuraminosyl-(2-&gt;3)-beta-D-galactosyl-(1-&gt;4)-N-acetyl-beta-D-glucosaminyl-(1-&gt;3)-beta-D-galactosyl-(1-&gt;4)-N-acetyl-beta-D-glucosaminyl-(1-&gt;3)-beta-D-galactosyl-(1-&gt;4)-beta-D-glucosyl-(1&lt;-&gt;1')-ceramide + GDP-beta-L-fucose = alpha-N-glycoloylneuraminosyl-(2-&gt;3)-beta-D-galactosyl-(1-&gt;4)-N-acetyl-beta-D-glucosaminyl-(1-&gt;3)-beta-D-galactosyl-(1-&gt;4)-[alpha-L-fucosyl-(1-&gt;3)]-N-acetyl-beta-D-glucosaminyl-(1-&gt;3)-beta-D-galactosyl-(1-&gt;4)-beta-D-glucosyl-(1&lt;-&gt;1')-ceramide + GDP + H(+)</text>
        <dbReference type="Rhea" id="RHEA:48388"/>
        <dbReference type="ChEBI" id="CHEBI:15378"/>
        <dbReference type="ChEBI" id="CHEBI:57273"/>
        <dbReference type="ChEBI" id="CHEBI:58189"/>
        <dbReference type="ChEBI" id="CHEBI:90383"/>
        <dbReference type="ChEBI" id="CHEBI:90384"/>
    </reaction>
    <physiologicalReaction direction="left-to-right" evidence="18">
        <dbReference type="Rhea" id="RHEA:48389"/>
    </physiologicalReaction>
</comment>
<keyword evidence="10 24" id="KW-0333">Golgi apparatus</keyword>
<evidence type="ECO:0000256" key="11">
    <source>
        <dbReference type="ARBA" id="ARBA00023098"/>
    </source>
</evidence>
<dbReference type="GO" id="GO:0032580">
    <property type="term" value="C:Golgi cisterna membrane"/>
    <property type="evidence" value="ECO:0007669"/>
    <property type="project" value="UniProtKB-SubCell"/>
</dbReference>
<accession>A0A3B3SWX0</accession>
<comment type="catalytic activity">
    <reaction evidence="16">
        <text>alpha-D-galactosyl-(1-&gt;3)-beta-D-galactosyl-(1-&gt;4)-N-acetyl-beta-D-glucosaminyl-(1-&gt;3)-beta-D-galactosyl-(1-&gt;4)-beta-D-glucosyl-(1&lt;-&gt;1')-ceramide + GDP-beta-L-fucose = a neolactoside IV(3)-alpha-Gal,III(3)-alpha-Fuc-nLc4Cer + GDP + H(+)</text>
        <dbReference type="Rhea" id="RHEA:48380"/>
        <dbReference type="ChEBI" id="CHEBI:15378"/>
        <dbReference type="ChEBI" id="CHEBI:57273"/>
        <dbReference type="ChEBI" id="CHEBI:58189"/>
        <dbReference type="ChEBI" id="CHEBI:90380"/>
        <dbReference type="ChEBI" id="CHEBI:90381"/>
    </reaction>
    <physiologicalReaction direction="left-to-right" evidence="16">
        <dbReference type="Rhea" id="RHEA:48381"/>
    </physiologicalReaction>
</comment>
<dbReference type="Proteomes" id="UP000261540">
    <property type="component" value="Unplaced"/>
</dbReference>
<keyword evidence="8" id="KW-0735">Signal-anchor</keyword>
<evidence type="ECO:0000256" key="13">
    <source>
        <dbReference type="ARBA" id="ARBA00023157"/>
    </source>
</evidence>
<dbReference type="Pfam" id="PF17039">
    <property type="entry name" value="Glyco_tran_10_N"/>
    <property type="match status" value="1"/>
</dbReference>
<evidence type="ECO:0000256" key="8">
    <source>
        <dbReference type="ARBA" id="ARBA00022968"/>
    </source>
</evidence>
<evidence type="ECO:0000256" key="20">
    <source>
        <dbReference type="ARBA" id="ARBA00036757"/>
    </source>
</evidence>
<comment type="catalytic activity">
    <reaction evidence="20">
        <text>a neolactoside nLc4Cer + GDP-beta-L-fucose = a neolactoside III(3)-alpha-Fuc-nLc4Cer + GDP + H(+)</text>
        <dbReference type="Rhea" id="RHEA:48376"/>
        <dbReference type="ChEBI" id="CHEBI:15378"/>
        <dbReference type="ChEBI" id="CHEBI:57273"/>
        <dbReference type="ChEBI" id="CHEBI:58189"/>
        <dbReference type="ChEBI" id="CHEBI:90376"/>
        <dbReference type="ChEBI" id="CHEBI:90379"/>
    </reaction>
    <physiologicalReaction direction="left-to-right" evidence="20">
        <dbReference type="Rhea" id="RHEA:48377"/>
    </physiologicalReaction>
</comment>
<reference evidence="27" key="2">
    <citation type="submission" date="2025-09" db="UniProtKB">
        <authorList>
            <consortium name="Ensembl"/>
        </authorList>
    </citation>
    <scope>IDENTIFICATION</scope>
</reference>
<protein>
    <recommendedName>
        <fullName evidence="24">Fucosyltransferase</fullName>
        <ecNumber evidence="24">2.4.1.-</ecNumber>
    </recommendedName>
</protein>
<comment type="catalytic activity">
    <reaction evidence="19">
        <text>an N-acetyl-alpha-neuraminyl-(2-&gt;3)-beta-D-galactosyl-(1-&gt;4)-N-acetyl-beta-D-glucosaminyl derivative + GDP-beta-L-fucose = an alpha-Neu5Ac-(2-&gt;3)-beta-D-Gal-(1-&gt;4)-[alpha-L-Fuc-(1-&gt;3)]-beta-D-GlcNAc derivative + GDP + H(+)</text>
        <dbReference type="Rhea" id="RHEA:56076"/>
        <dbReference type="ChEBI" id="CHEBI:15378"/>
        <dbReference type="ChEBI" id="CHEBI:57273"/>
        <dbReference type="ChEBI" id="CHEBI:58189"/>
        <dbReference type="ChEBI" id="CHEBI:136545"/>
        <dbReference type="ChEBI" id="CHEBI:139509"/>
    </reaction>
    <physiologicalReaction direction="left-to-right" evidence="19">
        <dbReference type="Rhea" id="RHEA:56077"/>
    </physiologicalReaction>
</comment>
<keyword evidence="14" id="KW-0325">Glycoprotein</keyword>
<evidence type="ECO:0000256" key="9">
    <source>
        <dbReference type="ARBA" id="ARBA00022989"/>
    </source>
</evidence>
<dbReference type="InterPro" id="IPR038577">
    <property type="entry name" value="GT10-like_C_sf"/>
</dbReference>
<dbReference type="Pfam" id="PF00852">
    <property type="entry name" value="Glyco_transf_10"/>
    <property type="match status" value="1"/>
</dbReference>
<comment type="catalytic activity">
    <reaction evidence="15">
        <text>a beta-D-galactosyl-(1-&gt;4)-N-acetyl-beta-D-glucosaminyl derivative + GDP-beta-L-fucose = a beta-D-galactosyl-(1-&gt;4)-[alpha-L-fucosyl-(1-&gt;3)]-N-acetyl-beta-D-glucosaminyl derivative + GDP + H(+)</text>
        <dbReference type="Rhea" id="RHEA:14257"/>
        <dbReference type="ChEBI" id="CHEBI:15378"/>
        <dbReference type="ChEBI" id="CHEBI:57273"/>
        <dbReference type="ChEBI" id="CHEBI:58189"/>
        <dbReference type="ChEBI" id="CHEBI:133507"/>
        <dbReference type="ChEBI" id="CHEBI:137941"/>
        <dbReference type="EC" id="2.4.1.152"/>
    </reaction>
    <physiologicalReaction direction="left-to-right" evidence="15">
        <dbReference type="Rhea" id="RHEA:14258"/>
    </physiologicalReaction>
</comment>
<comment type="subcellular location">
    <subcellularLocation>
        <location evidence="24">Golgi apparatus</location>
        <location evidence="24">Golgi stack membrane</location>
        <topology evidence="24">Single-pass type II membrane protein</topology>
    </subcellularLocation>
    <subcellularLocation>
        <location evidence="21">Golgi apparatus</location>
        <location evidence="21">trans-Golgi network membrane</location>
        <topology evidence="21">Single-pass type II membrane protein</topology>
    </subcellularLocation>
</comment>
<evidence type="ECO:0000256" key="19">
    <source>
        <dbReference type="ARBA" id="ARBA00036481"/>
    </source>
</evidence>
<evidence type="ECO:0000256" key="3">
    <source>
        <dbReference type="ARBA" id="ARBA00008919"/>
    </source>
</evidence>
<proteinExistence type="inferred from homology"/>
<dbReference type="GO" id="GO:0017083">
    <property type="term" value="F:4-galactosyl-N-acetylglucosaminide 3-alpha-L-fucosyltransferase activity"/>
    <property type="evidence" value="ECO:0007669"/>
    <property type="project" value="UniProtKB-EC"/>
</dbReference>
<keyword evidence="11" id="KW-0443">Lipid metabolism</keyword>
<keyword evidence="5 24" id="KW-0328">Glycosyltransferase</keyword>
<name>A0A3B3SWX0_9TELE</name>
<comment type="pathway">
    <text evidence="1">Protein modification; protein glycosylation.</text>
</comment>
<comment type="catalytic activity">
    <reaction evidence="22">
        <text>beta-D-Gal-(1-&gt;4)-beta-D-GlcNAc-(1-&gt;3)-beta-D-Gal-(1-&gt;4)-D-Glc + GDP-beta-L-fucose = beta-D-Gal-(1-&gt;4)-[alpha-L-Fuc-(1-&gt;3)]-beta-D-GlcNAc-(1-&gt;3)-beta-D-Gal-(1-&gt;4)-D-Glc + GDP + H(+)</text>
        <dbReference type="Rhea" id="RHEA:77187"/>
        <dbReference type="ChEBI" id="CHEBI:15378"/>
        <dbReference type="ChEBI" id="CHEBI:57273"/>
        <dbReference type="ChEBI" id="CHEBI:58189"/>
        <dbReference type="ChEBI" id="CHEBI:60239"/>
        <dbReference type="ChEBI" id="CHEBI:61352"/>
    </reaction>
    <physiologicalReaction direction="left-to-right" evidence="22">
        <dbReference type="Rhea" id="RHEA:77188"/>
    </physiologicalReaction>
</comment>
<evidence type="ECO:0000256" key="12">
    <source>
        <dbReference type="ARBA" id="ARBA00023136"/>
    </source>
</evidence>
<dbReference type="AlphaFoldDB" id="A0A3B3SWX0"/>
<keyword evidence="28" id="KW-1185">Reference proteome</keyword>
<evidence type="ECO:0000256" key="2">
    <source>
        <dbReference type="ARBA" id="ARBA00004934"/>
    </source>
</evidence>
<evidence type="ECO:0000259" key="26">
    <source>
        <dbReference type="Pfam" id="PF17039"/>
    </source>
</evidence>
<dbReference type="Gene3D" id="3.40.50.11660">
    <property type="entry name" value="Glycosyl transferase family 10, C-terminal domain"/>
    <property type="match status" value="1"/>
</dbReference>
<organism evidence="27 28">
    <name type="scientific">Paramormyrops kingsleyae</name>
    <dbReference type="NCBI Taxonomy" id="1676925"/>
    <lineage>
        <taxon>Eukaryota</taxon>
        <taxon>Metazoa</taxon>
        <taxon>Chordata</taxon>
        <taxon>Craniata</taxon>
        <taxon>Vertebrata</taxon>
        <taxon>Euteleostomi</taxon>
        <taxon>Actinopterygii</taxon>
        <taxon>Neopterygii</taxon>
        <taxon>Teleostei</taxon>
        <taxon>Osteoglossocephala</taxon>
        <taxon>Osteoglossomorpha</taxon>
        <taxon>Osteoglossiformes</taxon>
        <taxon>Mormyridae</taxon>
        <taxon>Paramormyrops</taxon>
    </lineage>
</organism>
<evidence type="ECO:0000259" key="25">
    <source>
        <dbReference type="Pfam" id="PF00852"/>
    </source>
</evidence>
<reference evidence="27" key="1">
    <citation type="submission" date="2025-08" db="UniProtKB">
        <authorList>
            <consortium name="Ensembl"/>
        </authorList>
    </citation>
    <scope>IDENTIFICATION</scope>
</reference>
<evidence type="ECO:0000256" key="17">
    <source>
        <dbReference type="ARBA" id="ARBA00036234"/>
    </source>
</evidence>
<dbReference type="GeneTree" id="ENSGT00940000155095"/>
<evidence type="ECO:0000256" key="14">
    <source>
        <dbReference type="ARBA" id="ARBA00023180"/>
    </source>
</evidence>
<evidence type="ECO:0000256" key="16">
    <source>
        <dbReference type="ARBA" id="ARBA00036053"/>
    </source>
</evidence>
<evidence type="ECO:0000256" key="22">
    <source>
        <dbReference type="ARBA" id="ARBA00043828"/>
    </source>
</evidence>
<comment type="similarity">
    <text evidence="3 24">Belongs to the glycosyltransferase 10 family.</text>
</comment>
<dbReference type="InterPro" id="IPR001503">
    <property type="entry name" value="Glyco_trans_10"/>
</dbReference>
<dbReference type="PANTHER" id="PTHR11929:SF10">
    <property type="entry name" value="4-GALACTOSYL-N-ACETYLGLUCOSAMINIDE 3-ALPHA-L-FUCOSYLTRANSFERASE 9"/>
    <property type="match status" value="1"/>
</dbReference>
<evidence type="ECO:0000313" key="28">
    <source>
        <dbReference type="Proteomes" id="UP000261540"/>
    </source>
</evidence>
<dbReference type="SUPFAM" id="SSF53756">
    <property type="entry name" value="UDP-Glycosyltransferase/glycogen phosphorylase"/>
    <property type="match status" value="1"/>
</dbReference>
<comment type="catalytic activity">
    <reaction evidence="23">
        <text>an alpha-L-Fuc-(1-&gt;2)-beta-D-Gal-(1-&gt;4)-beta-D-GlcNAc derivative + GDP-beta-L-fucose = an alpha-L-Fuc-(1-&gt;2)-beta-D-Gal-(1-&gt;4)-[alpha-L-Fuc-(1-&gt;3)]-beta-D-GlcNAc derivative + GDP + H(+)</text>
        <dbReference type="Rhea" id="RHEA:77191"/>
        <dbReference type="ChEBI" id="CHEBI:15378"/>
        <dbReference type="ChEBI" id="CHEBI:57273"/>
        <dbReference type="ChEBI" id="CHEBI:58189"/>
        <dbReference type="ChEBI" id="CHEBI:133510"/>
        <dbReference type="ChEBI" id="CHEBI:195560"/>
    </reaction>
    <physiologicalReaction direction="left-to-right" evidence="23">
        <dbReference type="Rhea" id="RHEA:77192"/>
    </physiologicalReaction>
</comment>
<evidence type="ECO:0000256" key="23">
    <source>
        <dbReference type="ARBA" id="ARBA00043838"/>
    </source>
</evidence>
<dbReference type="PANTHER" id="PTHR11929">
    <property type="entry name" value="ALPHA- 1,3 -FUCOSYLTRANSFERASE"/>
    <property type="match status" value="1"/>
</dbReference>
<keyword evidence="6 24" id="KW-0808">Transferase</keyword>
<keyword evidence="12" id="KW-0472">Membrane</keyword>
<evidence type="ECO:0000256" key="7">
    <source>
        <dbReference type="ARBA" id="ARBA00022692"/>
    </source>
</evidence>
<dbReference type="UniPathway" id="UPA00378"/>